<evidence type="ECO:0000256" key="2">
    <source>
        <dbReference type="ARBA" id="ARBA00007363"/>
    </source>
</evidence>
<dbReference type="PANTHER" id="PTHR13674:SF5">
    <property type="entry name" value="UPF0389 PROTEIN CG9231"/>
    <property type="match status" value="1"/>
</dbReference>
<comment type="similarity">
    <text evidence="2">Belongs to the UPF0389 family.</text>
</comment>
<dbReference type="PANTHER" id="PTHR13674">
    <property type="entry name" value="GROWTH AND TRANSFORMATION-DEPENDENT PROTEIN"/>
    <property type="match status" value="1"/>
</dbReference>
<evidence type="ECO:0000313" key="7">
    <source>
        <dbReference type="EMBL" id="KAH8371328.1"/>
    </source>
</evidence>
<dbReference type="Proteomes" id="UP001200034">
    <property type="component" value="Unassembled WGS sequence"/>
</dbReference>
<protein>
    <submittedName>
        <fullName evidence="7">Uncharacterized protein</fullName>
    </submittedName>
</protein>
<keyword evidence="3 6" id="KW-0812">Transmembrane</keyword>
<accession>A0AAD4K0I3</accession>
<dbReference type="EMBL" id="JAJJHW010002585">
    <property type="protein sequence ID" value="KAH8371328.1"/>
    <property type="molecule type" value="Genomic_DNA"/>
</dbReference>
<evidence type="ECO:0000256" key="5">
    <source>
        <dbReference type="ARBA" id="ARBA00023136"/>
    </source>
</evidence>
<gene>
    <name evidence="7" type="ORF">KR093_006990</name>
</gene>
<sequence>MLTKPVLIAALGKRACNLLTQRTIASTQVLNQGIKNHIPNDLEKRFLVWSGKYKSASEIPSLVSQEEMERCRNKIRIKLANIMIGLTVVGCVIMVYSGKQAAKRGESVTKQNLEWHNQFKQSASNENAAAGGK</sequence>
<keyword evidence="8" id="KW-1185">Reference proteome</keyword>
<evidence type="ECO:0000256" key="3">
    <source>
        <dbReference type="ARBA" id="ARBA00022692"/>
    </source>
</evidence>
<dbReference type="GO" id="GO:0016020">
    <property type="term" value="C:membrane"/>
    <property type="evidence" value="ECO:0007669"/>
    <property type="project" value="UniProtKB-SubCell"/>
</dbReference>
<keyword evidence="5 6" id="KW-0472">Membrane</keyword>
<comment type="caution">
    <text evidence="7">The sequence shown here is derived from an EMBL/GenBank/DDBJ whole genome shotgun (WGS) entry which is preliminary data.</text>
</comment>
<keyword evidence="4 6" id="KW-1133">Transmembrane helix</keyword>
<organism evidence="7 8">
    <name type="scientific">Drosophila rubida</name>
    <dbReference type="NCBI Taxonomy" id="30044"/>
    <lineage>
        <taxon>Eukaryota</taxon>
        <taxon>Metazoa</taxon>
        <taxon>Ecdysozoa</taxon>
        <taxon>Arthropoda</taxon>
        <taxon>Hexapoda</taxon>
        <taxon>Insecta</taxon>
        <taxon>Pterygota</taxon>
        <taxon>Neoptera</taxon>
        <taxon>Endopterygota</taxon>
        <taxon>Diptera</taxon>
        <taxon>Brachycera</taxon>
        <taxon>Muscomorpha</taxon>
        <taxon>Ephydroidea</taxon>
        <taxon>Drosophilidae</taxon>
        <taxon>Drosophila</taxon>
    </lineage>
</organism>
<evidence type="ECO:0000256" key="6">
    <source>
        <dbReference type="SAM" id="Phobius"/>
    </source>
</evidence>
<evidence type="ECO:0000313" key="8">
    <source>
        <dbReference type="Proteomes" id="UP001200034"/>
    </source>
</evidence>
<evidence type="ECO:0000256" key="1">
    <source>
        <dbReference type="ARBA" id="ARBA00004167"/>
    </source>
</evidence>
<dbReference type="Pfam" id="PF06388">
    <property type="entry name" value="DUF1075"/>
    <property type="match status" value="1"/>
</dbReference>
<dbReference type="AlphaFoldDB" id="A0AAD4K0I3"/>
<evidence type="ECO:0000256" key="4">
    <source>
        <dbReference type="ARBA" id="ARBA00022989"/>
    </source>
</evidence>
<reference evidence="7" key="1">
    <citation type="journal article" date="2021" name="Mol. Ecol. Resour.">
        <title>Phylogenomic analyses of the genus Drosophila reveals genomic signals of climate adaptation.</title>
        <authorList>
            <person name="Li F."/>
            <person name="Rane R.V."/>
            <person name="Luria V."/>
            <person name="Xiong Z."/>
            <person name="Chen J."/>
            <person name="Li Z."/>
            <person name="Catullo R.A."/>
            <person name="Griffin P.C."/>
            <person name="Schiffer M."/>
            <person name="Pearce S."/>
            <person name="Lee S.F."/>
            <person name="McElroy K."/>
            <person name="Stocker A."/>
            <person name="Shirriffs J."/>
            <person name="Cockerell F."/>
            <person name="Coppin C."/>
            <person name="Sgro C.M."/>
            <person name="Karger A."/>
            <person name="Cain J.W."/>
            <person name="Weber J.A."/>
            <person name="Santpere G."/>
            <person name="Kirschner M.W."/>
            <person name="Hoffmann A.A."/>
            <person name="Oakeshott J.G."/>
            <person name="Zhang G."/>
        </authorList>
    </citation>
    <scope>NUCLEOTIDE SEQUENCE</scope>
    <source>
        <strain evidence="7">BGI-SZ-2011g</strain>
    </source>
</reference>
<proteinExistence type="inferred from homology"/>
<name>A0AAD4K0I3_9MUSC</name>
<comment type="subcellular location">
    <subcellularLocation>
        <location evidence="1">Membrane</location>
        <topology evidence="1">Single-pass membrane protein</topology>
    </subcellularLocation>
</comment>
<feature type="transmembrane region" description="Helical" evidence="6">
    <location>
        <begin position="79"/>
        <end position="98"/>
    </location>
</feature>
<dbReference type="InterPro" id="IPR009432">
    <property type="entry name" value="DUF1075"/>
</dbReference>